<comment type="caution">
    <text evidence="2">The sequence shown here is derived from an EMBL/GenBank/DDBJ whole genome shotgun (WGS) entry which is preliminary data.</text>
</comment>
<feature type="coiled-coil region" evidence="1">
    <location>
        <begin position="48"/>
        <end position="75"/>
    </location>
</feature>
<organism evidence="2 3">
    <name type="scientific">Paenibacillus selenitireducens</name>
    <dbReference type="NCBI Taxonomy" id="1324314"/>
    <lineage>
        <taxon>Bacteria</taxon>
        <taxon>Bacillati</taxon>
        <taxon>Bacillota</taxon>
        <taxon>Bacilli</taxon>
        <taxon>Bacillales</taxon>
        <taxon>Paenibacillaceae</taxon>
        <taxon>Paenibacillus</taxon>
    </lineage>
</organism>
<keyword evidence="1" id="KW-0175">Coiled coil</keyword>
<keyword evidence="3" id="KW-1185">Reference proteome</keyword>
<protein>
    <submittedName>
        <fullName evidence="2">Uncharacterized protein</fullName>
    </submittedName>
</protein>
<dbReference type="OrthoDB" id="1853484at2"/>
<evidence type="ECO:0000256" key="1">
    <source>
        <dbReference type="SAM" id="Coils"/>
    </source>
</evidence>
<evidence type="ECO:0000313" key="2">
    <source>
        <dbReference type="EMBL" id="OPA76751.1"/>
    </source>
</evidence>
<dbReference type="Proteomes" id="UP000190188">
    <property type="component" value="Unassembled WGS sequence"/>
</dbReference>
<gene>
    <name evidence="2" type="ORF">BVG16_16400</name>
</gene>
<name>A0A1T2XA35_9BACL</name>
<dbReference type="RefSeq" id="WP_078499768.1">
    <property type="nucleotide sequence ID" value="NZ_MSZX01000006.1"/>
</dbReference>
<accession>A0A1T2XA35</accession>
<sequence>MISRKTLEERLAFRNKALEEARAAYLALLNGGVKSYSIGSRNLTKFDIPQLESTISRLEKEVSSLESQLDGTGRSRKAIGVVPRDW</sequence>
<dbReference type="AlphaFoldDB" id="A0A1T2XA35"/>
<dbReference type="EMBL" id="MSZX01000006">
    <property type="protein sequence ID" value="OPA76751.1"/>
    <property type="molecule type" value="Genomic_DNA"/>
</dbReference>
<proteinExistence type="predicted"/>
<evidence type="ECO:0000313" key="3">
    <source>
        <dbReference type="Proteomes" id="UP000190188"/>
    </source>
</evidence>
<dbReference type="STRING" id="1324314.BVG16_16400"/>
<reference evidence="2 3" key="1">
    <citation type="submission" date="2017-01" db="EMBL/GenBank/DDBJ databases">
        <title>Genome analysis of Paenibacillus selenitrireducens ES3-24.</title>
        <authorList>
            <person name="Xu D."/>
            <person name="Yao R."/>
            <person name="Zheng S."/>
        </authorList>
    </citation>
    <scope>NUCLEOTIDE SEQUENCE [LARGE SCALE GENOMIC DNA]</scope>
    <source>
        <strain evidence="2 3">ES3-24</strain>
    </source>
</reference>